<dbReference type="GO" id="GO:0004519">
    <property type="term" value="F:endonuclease activity"/>
    <property type="evidence" value="ECO:0007669"/>
    <property type="project" value="UniProtKB-KW"/>
</dbReference>
<feature type="transmembrane region" description="Helical" evidence="1">
    <location>
        <begin position="39"/>
        <end position="61"/>
    </location>
</feature>
<evidence type="ECO:0000313" key="3">
    <source>
        <dbReference type="EMBL" id="MFD2732597.1"/>
    </source>
</evidence>
<dbReference type="Proteomes" id="UP001597546">
    <property type="component" value="Unassembled WGS sequence"/>
</dbReference>
<dbReference type="InterPro" id="IPR036691">
    <property type="entry name" value="Endo/exonu/phosph_ase_sf"/>
</dbReference>
<name>A0ABW5TTJ6_9SPHI</name>
<keyword evidence="3" id="KW-0255">Endonuclease</keyword>
<dbReference type="Gene3D" id="3.60.10.10">
    <property type="entry name" value="Endonuclease/exonuclease/phosphatase"/>
    <property type="match status" value="1"/>
</dbReference>
<dbReference type="PANTHER" id="PTHR14859">
    <property type="entry name" value="CALCOFLUOR WHITE HYPERSENSITIVE PROTEIN PRECURSOR"/>
    <property type="match status" value="1"/>
</dbReference>
<dbReference type="EMBL" id="JBHULV010000045">
    <property type="protein sequence ID" value="MFD2732597.1"/>
    <property type="molecule type" value="Genomic_DNA"/>
</dbReference>
<keyword evidence="3" id="KW-0540">Nuclease</keyword>
<dbReference type="PANTHER" id="PTHR14859:SF1">
    <property type="entry name" value="PGAP2-INTERACTING PROTEIN"/>
    <property type="match status" value="1"/>
</dbReference>
<dbReference type="RefSeq" id="WP_379047203.1">
    <property type="nucleotide sequence ID" value="NZ_JBHSKW010000064.1"/>
</dbReference>
<dbReference type="SUPFAM" id="SSF56219">
    <property type="entry name" value="DNase I-like"/>
    <property type="match status" value="1"/>
</dbReference>
<gene>
    <name evidence="3" type="ORF">ACFSSE_12885</name>
</gene>
<keyword evidence="4" id="KW-1185">Reference proteome</keyword>
<sequence length="370" mass="42492">MKKRGNSFFIKTLLFFNFAVIIALLLSYCATIINPLTFWYFTLFGLAYPFILLANVLFIIFWAILKRWYFIYSLLFILIGFKPLTRTFGFRLSNTDFVTDSNTLKLMTYNVHNFRTQEGILDTALSKNFYSMIKSEDPDVVGFQEFFTRTKGKFDFKDSLLKVLNTKQYFYSKTDFNDYESLGIAVFSKYPIVNSAEIQFDSIAIGNKAVFIDIQKGNKTLRVYVVHLASISFQPEDYSFINEVKKDLNTNEDVVSSKRIVKKLKNAFVKRSNEVKVLKEHIESCTTPYIIMGDFNDTPVSFALAEMTKGLKNAFQDKGSGLGVTYNGAFPNFQIDYILASPTLDFSSYKIIKKDLSDHYPVRANVVLGN</sequence>
<keyword evidence="1" id="KW-0472">Membrane</keyword>
<accession>A0ABW5TTJ6</accession>
<evidence type="ECO:0000256" key="1">
    <source>
        <dbReference type="SAM" id="Phobius"/>
    </source>
</evidence>
<dbReference type="InterPro" id="IPR051916">
    <property type="entry name" value="GPI-anchor_lipid_remodeler"/>
</dbReference>
<feature type="transmembrane region" description="Helical" evidence="1">
    <location>
        <begin position="68"/>
        <end position="85"/>
    </location>
</feature>
<protein>
    <submittedName>
        <fullName evidence="3">Endonuclease/exonuclease/phosphatase family protein</fullName>
    </submittedName>
</protein>
<reference evidence="4" key="1">
    <citation type="journal article" date="2019" name="Int. J. Syst. Evol. Microbiol.">
        <title>The Global Catalogue of Microorganisms (GCM) 10K type strain sequencing project: providing services to taxonomists for standard genome sequencing and annotation.</title>
        <authorList>
            <consortium name="The Broad Institute Genomics Platform"/>
            <consortium name="The Broad Institute Genome Sequencing Center for Infectious Disease"/>
            <person name="Wu L."/>
            <person name="Ma J."/>
        </authorList>
    </citation>
    <scope>NUCLEOTIDE SEQUENCE [LARGE SCALE GENOMIC DNA]</scope>
    <source>
        <strain evidence="4">KCTC 42456</strain>
    </source>
</reference>
<comment type="caution">
    <text evidence="3">The sequence shown here is derived from an EMBL/GenBank/DDBJ whole genome shotgun (WGS) entry which is preliminary data.</text>
</comment>
<evidence type="ECO:0000313" key="4">
    <source>
        <dbReference type="Proteomes" id="UP001597546"/>
    </source>
</evidence>
<dbReference type="CDD" id="cd09084">
    <property type="entry name" value="EEP-2"/>
    <property type="match status" value="1"/>
</dbReference>
<keyword evidence="1" id="KW-0812">Transmembrane</keyword>
<feature type="transmembrane region" description="Helical" evidence="1">
    <location>
        <begin position="12"/>
        <end position="33"/>
    </location>
</feature>
<feature type="domain" description="Endonuclease/exonuclease/phosphatase" evidence="2">
    <location>
        <begin position="107"/>
        <end position="359"/>
    </location>
</feature>
<organism evidence="3 4">
    <name type="scientific">Pedobacter alpinus</name>
    <dbReference type="NCBI Taxonomy" id="1590643"/>
    <lineage>
        <taxon>Bacteria</taxon>
        <taxon>Pseudomonadati</taxon>
        <taxon>Bacteroidota</taxon>
        <taxon>Sphingobacteriia</taxon>
        <taxon>Sphingobacteriales</taxon>
        <taxon>Sphingobacteriaceae</taxon>
        <taxon>Pedobacter</taxon>
    </lineage>
</organism>
<evidence type="ECO:0000259" key="2">
    <source>
        <dbReference type="Pfam" id="PF03372"/>
    </source>
</evidence>
<dbReference type="InterPro" id="IPR005135">
    <property type="entry name" value="Endo/exonuclease/phosphatase"/>
</dbReference>
<keyword evidence="3" id="KW-0378">Hydrolase</keyword>
<dbReference type="Pfam" id="PF03372">
    <property type="entry name" value="Exo_endo_phos"/>
    <property type="match status" value="1"/>
</dbReference>
<keyword evidence="1" id="KW-1133">Transmembrane helix</keyword>
<proteinExistence type="predicted"/>